<keyword evidence="1" id="KW-1133">Transmembrane helix</keyword>
<evidence type="ECO:0000256" key="1">
    <source>
        <dbReference type="SAM" id="Phobius"/>
    </source>
</evidence>
<proteinExistence type="predicted"/>
<comment type="caution">
    <text evidence="2">The sequence shown here is derived from an EMBL/GenBank/DDBJ whole genome shotgun (WGS) entry which is preliminary data.</text>
</comment>
<reference evidence="2 3" key="1">
    <citation type="submission" date="2024-09" db="EMBL/GenBank/DDBJ databases">
        <authorList>
            <person name="Sun Q."/>
            <person name="Mori K."/>
        </authorList>
    </citation>
    <scope>NUCLEOTIDE SEQUENCE [LARGE SCALE GENOMIC DNA]</scope>
    <source>
        <strain evidence="2 3">NCAIM B.02301</strain>
    </source>
</reference>
<evidence type="ECO:0000313" key="3">
    <source>
        <dbReference type="Proteomes" id="UP001589833"/>
    </source>
</evidence>
<keyword evidence="1" id="KW-0812">Transmembrane</keyword>
<protein>
    <submittedName>
        <fullName evidence="2">Uncharacterized protein</fullName>
    </submittedName>
</protein>
<organism evidence="2 3">
    <name type="scientific">Halalkalibacter alkalisediminis</name>
    <dbReference type="NCBI Taxonomy" id="935616"/>
    <lineage>
        <taxon>Bacteria</taxon>
        <taxon>Bacillati</taxon>
        <taxon>Bacillota</taxon>
        <taxon>Bacilli</taxon>
        <taxon>Bacillales</taxon>
        <taxon>Bacillaceae</taxon>
        <taxon>Halalkalibacter</taxon>
    </lineage>
</organism>
<evidence type="ECO:0000313" key="2">
    <source>
        <dbReference type="EMBL" id="MFC0558991.1"/>
    </source>
</evidence>
<keyword evidence="3" id="KW-1185">Reference proteome</keyword>
<accession>A0ABV6NDZ8</accession>
<name>A0ABV6NDZ8_9BACI</name>
<feature type="transmembrane region" description="Helical" evidence="1">
    <location>
        <begin position="28"/>
        <end position="47"/>
    </location>
</feature>
<dbReference type="Proteomes" id="UP001589833">
    <property type="component" value="Unassembled WGS sequence"/>
</dbReference>
<dbReference type="EMBL" id="JBHLTR010000007">
    <property type="protein sequence ID" value="MFC0558991.1"/>
    <property type="molecule type" value="Genomic_DNA"/>
</dbReference>
<dbReference type="RefSeq" id="WP_390292397.1">
    <property type="nucleotide sequence ID" value="NZ_JBHUKX010000001.1"/>
</dbReference>
<gene>
    <name evidence="2" type="ORF">ACFFH4_07995</name>
</gene>
<feature type="transmembrane region" description="Helical" evidence="1">
    <location>
        <begin position="5"/>
        <end position="22"/>
    </location>
</feature>
<sequence>MKYILIVFIVICQLGGLLLLFFNMTWAIVAFSIYGVALLTLLIIFILERRKEKKEEMDYDDCDY</sequence>
<keyword evidence="1" id="KW-0472">Membrane</keyword>